<feature type="region of interest" description="Disordered" evidence="1">
    <location>
        <begin position="76"/>
        <end position="101"/>
    </location>
</feature>
<accession>A0A7D4QBJ0</accession>
<evidence type="ECO:0000313" key="4">
    <source>
        <dbReference type="Proteomes" id="UP000505355"/>
    </source>
</evidence>
<sequence>MRIKTIFIIVITILLTIVIMQNNNPVNLQVLFFSTRTSALMMMLVAAIAGFIIGYLAGRPKMKKIGNDYDHGYDEGDDNTHEGLNKDKRNTLSDEDREYIS</sequence>
<feature type="transmembrane region" description="Helical" evidence="2">
    <location>
        <begin position="38"/>
        <end position="57"/>
    </location>
</feature>
<organism evidence="3 4">
    <name type="scientific">Mucilaginibacter mali</name>
    <dbReference type="NCBI Taxonomy" id="2740462"/>
    <lineage>
        <taxon>Bacteria</taxon>
        <taxon>Pseudomonadati</taxon>
        <taxon>Bacteroidota</taxon>
        <taxon>Sphingobacteriia</taxon>
        <taxon>Sphingobacteriales</taxon>
        <taxon>Sphingobacteriaceae</taxon>
        <taxon>Mucilaginibacter</taxon>
    </lineage>
</organism>
<name>A0A7D4QBJ0_9SPHI</name>
<keyword evidence="2" id="KW-1133">Transmembrane helix</keyword>
<dbReference type="AlphaFoldDB" id="A0A7D4QBJ0"/>
<dbReference type="RefSeq" id="WP_173415218.1">
    <property type="nucleotide sequence ID" value="NZ_CP054139.1"/>
</dbReference>
<dbReference type="KEGG" id="mmab:HQ865_12510"/>
<evidence type="ECO:0000313" key="3">
    <source>
        <dbReference type="EMBL" id="QKJ30544.1"/>
    </source>
</evidence>
<keyword evidence="4" id="KW-1185">Reference proteome</keyword>
<keyword evidence="2" id="KW-0812">Transmembrane</keyword>
<keyword evidence="2" id="KW-0472">Membrane</keyword>
<dbReference type="EMBL" id="CP054139">
    <property type="protein sequence ID" value="QKJ30544.1"/>
    <property type="molecule type" value="Genomic_DNA"/>
</dbReference>
<evidence type="ECO:0000256" key="2">
    <source>
        <dbReference type="SAM" id="Phobius"/>
    </source>
</evidence>
<proteinExistence type="predicted"/>
<protein>
    <submittedName>
        <fullName evidence="3">LapA family protein</fullName>
    </submittedName>
</protein>
<evidence type="ECO:0000256" key="1">
    <source>
        <dbReference type="SAM" id="MobiDB-lite"/>
    </source>
</evidence>
<gene>
    <name evidence="3" type="ORF">HQ865_12510</name>
</gene>
<reference evidence="3 4" key="1">
    <citation type="submission" date="2020-05" db="EMBL/GenBank/DDBJ databases">
        <title>Mucilaginibacter mali sp. nov.</title>
        <authorList>
            <person name="Kim H.S."/>
            <person name="Lee K.C."/>
            <person name="Suh M.K."/>
            <person name="Kim J.-S."/>
            <person name="Han K.-I."/>
            <person name="Eom M.K."/>
            <person name="Shin Y.K."/>
            <person name="Lee J.-S."/>
        </authorList>
    </citation>
    <scope>NUCLEOTIDE SEQUENCE [LARGE SCALE GENOMIC DNA]</scope>
    <source>
        <strain evidence="3 4">G2-14</strain>
    </source>
</reference>
<dbReference type="Proteomes" id="UP000505355">
    <property type="component" value="Chromosome"/>
</dbReference>